<dbReference type="InterPro" id="IPR000182">
    <property type="entry name" value="GNAT_dom"/>
</dbReference>
<reference evidence="2 3" key="2">
    <citation type="submission" date="2020-02" db="EMBL/GenBank/DDBJ databases">
        <title>The new genus of Enterobacteriales.</title>
        <authorList>
            <person name="Kim I.S."/>
        </authorList>
    </citation>
    <scope>NUCLEOTIDE SEQUENCE [LARGE SCALE GENOMIC DNA]</scope>
    <source>
        <strain evidence="2 3">SAP-6</strain>
    </source>
</reference>
<evidence type="ECO:0000259" key="1">
    <source>
        <dbReference type="PROSITE" id="PS51186"/>
    </source>
</evidence>
<dbReference type="PANTHER" id="PTHR13170:SF16">
    <property type="entry name" value="PROTEIN O-GLCNACASE"/>
    <property type="match status" value="1"/>
</dbReference>
<name>A0A845SEV4_9GAMM</name>
<comment type="caution">
    <text evidence="2">The sequence shown here is derived from an EMBL/GenBank/DDBJ whole genome shotgun (WGS) entry which is preliminary data.</text>
</comment>
<keyword evidence="2" id="KW-0808">Transferase</keyword>
<dbReference type="EMBL" id="WUBS01000008">
    <property type="protein sequence ID" value="NDL63513.1"/>
    <property type="molecule type" value="Genomic_DNA"/>
</dbReference>
<dbReference type="PROSITE" id="PS51186">
    <property type="entry name" value="GNAT"/>
    <property type="match status" value="1"/>
</dbReference>
<feature type="domain" description="N-acetyltransferase" evidence="1">
    <location>
        <begin position="68"/>
        <end position="200"/>
    </location>
</feature>
<proteinExistence type="predicted"/>
<dbReference type="Proteomes" id="UP000461443">
    <property type="component" value="Unassembled WGS sequence"/>
</dbReference>
<evidence type="ECO:0000313" key="3">
    <source>
        <dbReference type="Proteomes" id="UP000461443"/>
    </source>
</evidence>
<dbReference type="Gene3D" id="3.40.630.30">
    <property type="match status" value="1"/>
</dbReference>
<dbReference type="SUPFAM" id="SSF55729">
    <property type="entry name" value="Acyl-CoA N-acyltransferases (Nat)"/>
    <property type="match status" value="1"/>
</dbReference>
<evidence type="ECO:0000313" key="2">
    <source>
        <dbReference type="EMBL" id="NDL63513.1"/>
    </source>
</evidence>
<dbReference type="RefSeq" id="WP_162366236.1">
    <property type="nucleotide sequence ID" value="NZ_WUBS01000008.1"/>
</dbReference>
<dbReference type="Pfam" id="PF00583">
    <property type="entry name" value="Acetyltransf_1"/>
    <property type="match status" value="1"/>
</dbReference>
<dbReference type="GO" id="GO:0016747">
    <property type="term" value="F:acyltransferase activity, transferring groups other than amino-acyl groups"/>
    <property type="evidence" value="ECO:0007669"/>
    <property type="project" value="InterPro"/>
</dbReference>
<dbReference type="PANTHER" id="PTHR13170">
    <property type="entry name" value="O-GLCNACASE"/>
    <property type="match status" value="1"/>
</dbReference>
<protein>
    <submittedName>
        <fullName evidence="2">GNAT family N-acetyltransferase</fullName>
    </submittedName>
</protein>
<gene>
    <name evidence="2" type="ORF">GRH90_12245</name>
</gene>
<dbReference type="InterPro" id="IPR051822">
    <property type="entry name" value="Glycosyl_Hydrolase_84"/>
</dbReference>
<accession>A0A845SEV4</accession>
<dbReference type="InterPro" id="IPR016181">
    <property type="entry name" value="Acyl_CoA_acyltransferase"/>
</dbReference>
<keyword evidence="3" id="KW-1185">Reference proteome</keyword>
<organism evidence="2 3">
    <name type="scientific">Acerihabitans arboris</name>
    <dbReference type="NCBI Taxonomy" id="2691583"/>
    <lineage>
        <taxon>Bacteria</taxon>
        <taxon>Pseudomonadati</taxon>
        <taxon>Pseudomonadota</taxon>
        <taxon>Gammaproteobacteria</taxon>
        <taxon>Enterobacterales</taxon>
        <taxon>Pectobacteriaceae</taxon>
        <taxon>Acerihabitans</taxon>
    </lineage>
</organism>
<dbReference type="AlphaFoldDB" id="A0A845SEV4"/>
<sequence>MTSSPLLIRQAAERDRAALSDICLKTANAGTDASALYSDPAYPGLRFVMPYAVFEPELAFVLVENGRTVGYVVAARDTEAFEQRLLRDWWPGLRQNLADRRPLLPLDEGVLDFIRQPQPKDAGLTERYPAHLHINILPRAQGNGQGRRMIETELDALRRAGVSGVHLGVSLKNEQVCAFYERLGFRLLHRSQAIYMGQTL</sequence>
<reference evidence="2 3" key="1">
    <citation type="submission" date="2019-12" db="EMBL/GenBank/DDBJ databases">
        <authorList>
            <person name="Lee S.D."/>
        </authorList>
    </citation>
    <scope>NUCLEOTIDE SEQUENCE [LARGE SCALE GENOMIC DNA]</scope>
    <source>
        <strain evidence="2 3">SAP-6</strain>
    </source>
</reference>